<reference evidence="2 3" key="1">
    <citation type="submission" date="2013-10" db="EMBL/GenBank/DDBJ databases">
        <authorList>
            <person name="Wang G."/>
            <person name="Zhuang W."/>
        </authorList>
    </citation>
    <scope>NUCLEOTIDE SEQUENCE [LARGE SCALE GENOMIC DNA]</scope>
    <source>
        <strain evidence="2 3">DSM 20118</strain>
    </source>
</reference>
<feature type="domain" description="DUF6457" evidence="1">
    <location>
        <begin position="13"/>
        <end position="90"/>
    </location>
</feature>
<keyword evidence="3" id="KW-1185">Reference proteome</keyword>
<dbReference type="InterPro" id="IPR045598">
    <property type="entry name" value="DUF6457"/>
</dbReference>
<sequence>MTASDDTGVPVPETPLDTWVRALATELGVDPAVVDVAGLLDVARDAAHGVARPATPLTTFLLGYAVATGTVGLDEAMRRTSALAAGWQERSGALGGTGA</sequence>
<dbReference type="Proteomes" id="UP000029833">
    <property type="component" value="Unassembled WGS sequence"/>
</dbReference>
<accession>A0A0A0B5Z8</accession>
<gene>
    <name evidence="2" type="ORF">Q760_14520</name>
</gene>
<dbReference type="AlphaFoldDB" id="A0A0A0B5Z8"/>
<dbReference type="Pfam" id="PF20058">
    <property type="entry name" value="DUF6457"/>
    <property type="match status" value="1"/>
</dbReference>
<name>A0A0A0B5Z8_9CELL</name>
<dbReference type="RefSeq" id="WP_034629355.1">
    <property type="nucleotide sequence ID" value="NZ_AXNT01000056.1"/>
</dbReference>
<evidence type="ECO:0000313" key="2">
    <source>
        <dbReference type="EMBL" id="KGM02265.1"/>
    </source>
</evidence>
<evidence type="ECO:0000259" key="1">
    <source>
        <dbReference type="Pfam" id="PF20058"/>
    </source>
</evidence>
<comment type="caution">
    <text evidence="2">The sequence shown here is derived from an EMBL/GenBank/DDBJ whole genome shotgun (WGS) entry which is preliminary data.</text>
</comment>
<protein>
    <recommendedName>
        <fullName evidence="1">DUF6457 domain-containing protein</fullName>
    </recommendedName>
</protein>
<proteinExistence type="predicted"/>
<dbReference type="EMBL" id="AXNT01000056">
    <property type="protein sequence ID" value="KGM02265.1"/>
    <property type="molecule type" value="Genomic_DNA"/>
</dbReference>
<dbReference type="STRING" id="1408250.Q760_14520"/>
<organism evidence="2 3">
    <name type="scientific">Cellulomonas cellasea DSM 20118</name>
    <dbReference type="NCBI Taxonomy" id="1408250"/>
    <lineage>
        <taxon>Bacteria</taxon>
        <taxon>Bacillati</taxon>
        <taxon>Actinomycetota</taxon>
        <taxon>Actinomycetes</taxon>
        <taxon>Micrococcales</taxon>
        <taxon>Cellulomonadaceae</taxon>
        <taxon>Cellulomonas</taxon>
    </lineage>
</organism>
<evidence type="ECO:0000313" key="3">
    <source>
        <dbReference type="Proteomes" id="UP000029833"/>
    </source>
</evidence>